<gene>
    <name evidence="3" type="ORF">EYB31_00315</name>
</gene>
<evidence type="ECO:0000313" key="4">
    <source>
        <dbReference type="Proteomes" id="UP000293142"/>
    </source>
</evidence>
<sequence length="134" mass="15541">MIRGINHAAFMTENMEKSLQFYCDILGFKKAFELSRDGQPWIVYIKIKEGQFIELFYGGESKIEFDRLRIGYSHLCLEVADIHEIADHLKASGLTLDTEPKQGVDKNWQCWVRDPDGNRIEFMQIDPASPHMNC</sequence>
<evidence type="ECO:0000256" key="1">
    <source>
        <dbReference type="ARBA" id="ARBA00022723"/>
    </source>
</evidence>
<dbReference type="Gene3D" id="3.10.180.10">
    <property type="entry name" value="2,3-Dihydroxybiphenyl 1,2-Dioxygenase, domain 1"/>
    <property type="match status" value="1"/>
</dbReference>
<feature type="domain" description="VOC" evidence="2">
    <location>
        <begin position="4"/>
        <end position="125"/>
    </location>
</feature>
<dbReference type="OrthoDB" id="375220at2"/>
<dbReference type="PANTHER" id="PTHR43048:SF3">
    <property type="entry name" value="METHYLMALONYL-COA EPIMERASE, MITOCHONDRIAL"/>
    <property type="match status" value="1"/>
</dbReference>
<dbReference type="InterPro" id="IPR037523">
    <property type="entry name" value="VOC_core"/>
</dbReference>
<dbReference type="InterPro" id="IPR029068">
    <property type="entry name" value="Glyas_Bleomycin-R_OHBP_Dase"/>
</dbReference>
<dbReference type="InterPro" id="IPR051785">
    <property type="entry name" value="MMCE/EMCE_epimerase"/>
</dbReference>
<evidence type="ECO:0000259" key="2">
    <source>
        <dbReference type="PROSITE" id="PS51819"/>
    </source>
</evidence>
<dbReference type="PROSITE" id="PS51819">
    <property type="entry name" value="VOC"/>
    <property type="match status" value="1"/>
</dbReference>
<organism evidence="3 4">
    <name type="scientific">Paenibacillus thalictri</name>
    <dbReference type="NCBI Taxonomy" id="2527873"/>
    <lineage>
        <taxon>Bacteria</taxon>
        <taxon>Bacillati</taxon>
        <taxon>Bacillota</taxon>
        <taxon>Bacilli</taxon>
        <taxon>Bacillales</taxon>
        <taxon>Paenibacillaceae</taxon>
        <taxon>Paenibacillus</taxon>
    </lineage>
</organism>
<dbReference type="Pfam" id="PF00903">
    <property type="entry name" value="Glyoxalase"/>
    <property type="match status" value="1"/>
</dbReference>
<dbReference type="EMBL" id="SIRE01000001">
    <property type="protein sequence ID" value="TBL81988.1"/>
    <property type="molecule type" value="Genomic_DNA"/>
</dbReference>
<dbReference type="Proteomes" id="UP000293142">
    <property type="component" value="Unassembled WGS sequence"/>
</dbReference>
<proteinExistence type="predicted"/>
<evidence type="ECO:0000313" key="3">
    <source>
        <dbReference type="EMBL" id="TBL81988.1"/>
    </source>
</evidence>
<dbReference type="CDD" id="cd06587">
    <property type="entry name" value="VOC"/>
    <property type="match status" value="1"/>
</dbReference>
<dbReference type="PANTHER" id="PTHR43048">
    <property type="entry name" value="METHYLMALONYL-COA EPIMERASE"/>
    <property type="match status" value="1"/>
</dbReference>
<dbReference type="GO" id="GO:0004493">
    <property type="term" value="F:methylmalonyl-CoA epimerase activity"/>
    <property type="evidence" value="ECO:0007669"/>
    <property type="project" value="TreeGrafter"/>
</dbReference>
<name>A0A4Q9E150_9BACL</name>
<keyword evidence="1" id="KW-0479">Metal-binding</keyword>
<dbReference type="SUPFAM" id="SSF54593">
    <property type="entry name" value="Glyoxalase/Bleomycin resistance protein/Dihydroxybiphenyl dioxygenase"/>
    <property type="match status" value="1"/>
</dbReference>
<dbReference type="InterPro" id="IPR004360">
    <property type="entry name" value="Glyas_Fos-R_dOase_dom"/>
</dbReference>
<comment type="caution">
    <text evidence="3">The sequence shown here is derived from an EMBL/GenBank/DDBJ whole genome shotgun (WGS) entry which is preliminary data.</text>
</comment>
<dbReference type="AlphaFoldDB" id="A0A4Q9E150"/>
<reference evidence="3 4" key="1">
    <citation type="submission" date="2019-02" db="EMBL/GenBank/DDBJ databases">
        <title>Paenibacillus sp. nov., isolated from surface-sterilized tissue of Thalictrum simplex L.</title>
        <authorList>
            <person name="Tuo L."/>
        </authorList>
    </citation>
    <scope>NUCLEOTIDE SEQUENCE [LARGE SCALE GENOMIC DNA]</scope>
    <source>
        <strain evidence="3 4">N2SHLJ1</strain>
    </source>
</reference>
<accession>A0A4Q9E150</accession>
<dbReference type="GO" id="GO:0046491">
    <property type="term" value="P:L-methylmalonyl-CoA metabolic process"/>
    <property type="evidence" value="ECO:0007669"/>
    <property type="project" value="TreeGrafter"/>
</dbReference>
<dbReference type="RefSeq" id="WP_131011273.1">
    <property type="nucleotide sequence ID" value="NZ_SIRE01000001.1"/>
</dbReference>
<dbReference type="GO" id="GO:0046872">
    <property type="term" value="F:metal ion binding"/>
    <property type="evidence" value="ECO:0007669"/>
    <property type="project" value="UniProtKB-KW"/>
</dbReference>
<keyword evidence="4" id="KW-1185">Reference proteome</keyword>
<protein>
    <submittedName>
        <fullName evidence="3">VOC family protein</fullName>
    </submittedName>
</protein>